<dbReference type="EMBL" id="CP158165">
    <property type="protein sequence ID" value="XBV25416.1"/>
    <property type="molecule type" value="Genomic_DNA"/>
</dbReference>
<dbReference type="RefSeq" id="WP_350278228.1">
    <property type="nucleotide sequence ID" value="NZ_CP158165.1"/>
</dbReference>
<sequence>MNESQLHARVFRTAHEWYADVDDELDPQPDNPLWWGSYTTQQAALQAACDHLATLDHAS</sequence>
<protein>
    <submittedName>
        <fullName evidence="1">Uncharacterized protein</fullName>
    </submittedName>
</protein>
<evidence type="ECO:0000313" key="1">
    <source>
        <dbReference type="EMBL" id="XBV25416.1"/>
    </source>
</evidence>
<accession>A0AAU7TF27</accession>
<proteinExistence type="predicted"/>
<dbReference type="AlphaFoldDB" id="A0AAU7TF27"/>
<gene>
    <name evidence="1" type="ORF">ABN611_03135</name>
</gene>
<organism evidence="1">
    <name type="scientific">Kribbella sp. HUAS MG21</name>
    <dbReference type="NCBI Taxonomy" id="3160966"/>
    <lineage>
        <taxon>Bacteria</taxon>
        <taxon>Bacillati</taxon>
        <taxon>Actinomycetota</taxon>
        <taxon>Actinomycetes</taxon>
        <taxon>Propionibacteriales</taxon>
        <taxon>Kribbellaceae</taxon>
        <taxon>Kribbella</taxon>
    </lineage>
</organism>
<reference evidence="1" key="1">
    <citation type="submission" date="2024-06" db="EMBL/GenBank/DDBJ databases">
        <title>Kribbella sp. strain HUAS MG21 genome sequences.</title>
        <authorList>
            <person name="Mo P."/>
        </authorList>
    </citation>
    <scope>NUCLEOTIDE SEQUENCE</scope>
    <source>
        <strain evidence="1">HUAS MG21</strain>
    </source>
</reference>
<name>A0AAU7TF27_9ACTN</name>